<dbReference type="Proteomes" id="UP000054212">
    <property type="component" value="Unassembled WGS sequence"/>
</dbReference>
<evidence type="ECO:0000256" key="7">
    <source>
        <dbReference type="ARBA" id="ARBA00023315"/>
    </source>
</evidence>
<dbReference type="GO" id="GO:0004042">
    <property type="term" value="F:L-glutamate N-acetyltransferase activity"/>
    <property type="evidence" value="ECO:0007669"/>
    <property type="project" value="UniProtKB-UniRule"/>
</dbReference>
<dbReference type="GO" id="GO:0005737">
    <property type="term" value="C:cytoplasm"/>
    <property type="evidence" value="ECO:0007669"/>
    <property type="project" value="UniProtKB-SubCell"/>
</dbReference>
<evidence type="ECO:0000256" key="3">
    <source>
        <dbReference type="ARBA" id="ARBA00011475"/>
    </source>
</evidence>
<feature type="binding site" evidence="8">
    <location>
        <position position="389"/>
    </location>
    <ligand>
        <name>substrate</name>
    </ligand>
</feature>
<comment type="catalytic activity">
    <reaction evidence="8">
        <text>N(2)-acetyl-L-ornithine + L-glutamate = N-acetyl-L-glutamate + L-ornithine</text>
        <dbReference type="Rhea" id="RHEA:15349"/>
        <dbReference type="ChEBI" id="CHEBI:29985"/>
        <dbReference type="ChEBI" id="CHEBI:44337"/>
        <dbReference type="ChEBI" id="CHEBI:46911"/>
        <dbReference type="ChEBI" id="CHEBI:57805"/>
        <dbReference type="EC" id="2.3.1.35"/>
    </reaction>
</comment>
<gene>
    <name evidence="8" type="primary">argJ</name>
    <name evidence="9" type="ORF">ABR61_01585</name>
</gene>
<name>A0A0R2Q4R2_9ACTN</name>
<keyword evidence="8" id="KW-0511">Multifunctional enzyme</keyword>
<evidence type="ECO:0000313" key="9">
    <source>
        <dbReference type="EMBL" id="KRO45199.1"/>
    </source>
</evidence>
<dbReference type="InterPro" id="IPR016117">
    <property type="entry name" value="ArgJ-like_dom_sf"/>
</dbReference>
<comment type="pathway">
    <text evidence="8">Amino-acid biosynthesis; L-arginine biosynthesis; L-ornithine and N-acetyl-L-glutamate from L-glutamate and N(2)-acetyl-L-ornithine (cyclic): step 1/1.</text>
</comment>
<evidence type="ECO:0000256" key="5">
    <source>
        <dbReference type="ARBA" id="ARBA00022679"/>
    </source>
</evidence>
<feature type="site" description="Cleavage; by autolysis" evidence="8">
    <location>
        <begin position="184"/>
        <end position="185"/>
    </location>
</feature>
<dbReference type="GO" id="GO:0004358">
    <property type="term" value="F:L-glutamate N-acetyltransferase activity, acting on acetyl-L-ornithine as donor"/>
    <property type="evidence" value="ECO:0007669"/>
    <property type="project" value="UniProtKB-UniRule"/>
</dbReference>
<dbReference type="Pfam" id="PF01960">
    <property type="entry name" value="ArgJ"/>
    <property type="match status" value="1"/>
</dbReference>
<keyword evidence="4 8" id="KW-0963">Cytoplasm</keyword>
<evidence type="ECO:0000256" key="1">
    <source>
        <dbReference type="ARBA" id="ARBA00004496"/>
    </source>
</evidence>
<feature type="binding site" evidence="8">
    <location>
        <position position="174"/>
    </location>
    <ligand>
        <name>substrate</name>
    </ligand>
</feature>
<dbReference type="Gene3D" id="3.10.20.340">
    <property type="entry name" value="ArgJ beta chain, C-terminal domain"/>
    <property type="match status" value="1"/>
</dbReference>
<evidence type="ECO:0000256" key="4">
    <source>
        <dbReference type="ARBA" id="ARBA00022490"/>
    </source>
</evidence>
<protein>
    <recommendedName>
        <fullName evidence="8">Arginine biosynthesis bifunctional protein ArgJ</fullName>
    </recommendedName>
    <domain>
        <recommendedName>
            <fullName evidence="8">Glutamate N-acetyltransferase</fullName>
            <ecNumber evidence="8">2.3.1.35</ecNumber>
        </recommendedName>
        <alternativeName>
            <fullName evidence="8">Ornithine acetyltransferase</fullName>
            <shortName evidence="8">OATase</shortName>
        </alternativeName>
        <alternativeName>
            <fullName evidence="8">Ornithine transacetylase</fullName>
        </alternativeName>
    </domain>
    <domain>
        <recommendedName>
            <fullName evidence="8">Amino-acid acetyltransferase</fullName>
            <ecNumber evidence="8">2.3.1.1</ecNumber>
        </recommendedName>
        <alternativeName>
            <fullName evidence="8">N-acetylglutamate synthase</fullName>
            <shortName evidence="8">AGSase</shortName>
        </alternativeName>
    </domain>
    <component>
        <recommendedName>
            <fullName evidence="8">Arginine biosynthesis bifunctional protein ArgJ alpha chain</fullName>
        </recommendedName>
    </component>
    <component>
        <recommendedName>
            <fullName evidence="8">Arginine biosynthesis bifunctional protein ArgJ beta chain</fullName>
        </recommendedName>
    </component>
</protein>
<evidence type="ECO:0000313" key="10">
    <source>
        <dbReference type="Proteomes" id="UP000054212"/>
    </source>
</evidence>
<dbReference type="Gene3D" id="3.60.70.12">
    <property type="entry name" value="L-amino peptidase D-ALA esterase/amidase"/>
    <property type="match status" value="1"/>
</dbReference>
<comment type="subcellular location">
    <subcellularLocation>
        <location evidence="1 8">Cytoplasm</location>
    </subcellularLocation>
</comment>
<dbReference type="CDD" id="cd02152">
    <property type="entry name" value="OAT"/>
    <property type="match status" value="1"/>
</dbReference>
<accession>A0A0R2Q4R2</accession>
<dbReference type="AlphaFoldDB" id="A0A0R2Q4R2"/>
<feature type="binding site" evidence="8">
    <location>
        <position position="185"/>
    </location>
    <ligand>
        <name>substrate</name>
    </ligand>
</feature>
<feature type="active site" description="Nucleophile" evidence="8">
    <location>
        <position position="185"/>
    </location>
</feature>
<feature type="site" description="Involved in the stabilization of negative charge on the oxyanion by the formation of the oxyanion hole" evidence="8">
    <location>
        <position position="115"/>
    </location>
</feature>
<proteinExistence type="inferred from homology"/>
<dbReference type="HAMAP" id="MF_01106">
    <property type="entry name" value="ArgJ"/>
    <property type="match status" value="1"/>
</dbReference>
<keyword evidence="6 8" id="KW-0068">Autocatalytic cleavage</keyword>
<dbReference type="PANTHER" id="PTHR23100:SF0">
    <property type="entry name" value="ARGININE BIOSYNTHESIS BIFUNCTIONAL PROTEIN ARGJ, MITOCHONDRIAL"/>
    <property type="match status" value="1"/>
</dbReference>
<dbReference type="InterPro" id="IPR002813">
    <property type="entry name" value="Arg_biosynth_ArgJ"/>
</dbReference>
<evidence type="ECO:0000256" key="8">
    <source>
        <dbReference type="HAMAP-Rule" id="MF_01106"/>
    </source>
</evidence>
<comment type="caution">
    <text evidence="9">The sequence shown here is derived from an EMBL/GenBank/DDBJ whole genome shotgun (WGS) entry which is preliminary data.</text>
</comment>
<comment type="catalytic activity">
    <reaction evidence="8">
        <text>L-glutamate + acetyl-CoA = N-acetyl-L-glutamate + CoA + H(+)</text>
        <dbReference type="Rhea" id="RHEA:24292"/>
        <dbReference type="ChEBI" id="CHEBI:15378"/>
        <dbReference type="ChEBI" id="CHEBI:29985"/>
        <dbReference type="ChEBI" id="CHEBI:44337"/>
        <dbReference type="ChEBI" id="CHEBI:57287"/>
        <dbReference type="ChEBI" id="CHEBI:57288"/>
        <dbReference type="EC" id="2.3.1.1"/>
    </reaction>
</comment>
<dbReference type="NCBIfam" id="NF003802">
    <property type="entry name" value="PRK05388.1"/>
    <property type="match status" value="1"/>
</dbReference>
<dbReference type="EC" id="2.3.1.1" evidence="8"/>
<dbReference type="EMBL" id="LIAT01000029">
    <property type="protein sequence ID" value="KRO45199.1"/>
    <property type="molecule type" value="Genomic_DNA"/>
</dbReference>
<feature type="chain" id="PRO_5023470838" description="Arginine biosynthesis bifunctional protein ArgJ alpha chain" evidence="8">
    <location>
        <begin position="1"/>
        <end position="184"/>
    </location>
</feature>
<keyword evidence="8" id="KW-0055">Arginine biosynthesis</keyword>
<dbReference type="FunFam" id="3.10.20.340:FF:000003">
    <property type="entry name" value="Arginine biosynthesis bifunctional protein ArgJ"/>
    <property type="match status" value="1"/>
</dbReference>
<keyword evidence="5 8" id="KW-0808">Transferase</keyword>
<dbReference type="EC" id="2.3.1.35" evidence="8"/>
<dbReference type="GO" id="GO:0006592">
    <property type="term" value="P:ornithine biosynthetic process"/>
    <property type="evidence" value="ECO:0007669"/>
    <property type="project" value="TreeGrafter"/>
</dbReference>
<feature type="site" description="Involved in the stabilization of negative charge on the oxyanion by the formation of the oxyanion hole" evidence="8">
    <location>
        <position position="116"/>
    </location>
</feature>
<sequence length="389" mass="40477">MTLKNEYSQNLPKGFRGAGVSAGLKSSGAKDLALIVNDGPDYFASAVFTTNQVVAAPVIWSRQVLKDNEVSAVLLNSGGANAATGADGFADTHKSAEEVASLLSISSSDVAICSTGLIGVRLDMEKLLSGLKSAHSSLSSNSTEDLARAIMTTDSKPKIASYESAGVSFTGIAKGAGMLAPSLATMLSVIMTDAKVDKAHADEIFARVCDKTFNRIDSDGCTSTNDTVLFLSSAASGVEVSNEQLEQALFAVASSLSNQLIADAEGHSKIISITTINAKSERDAVEVGRACARNNLLKCALGGEDPNWGRVLAAIGTTNAVIDPLNIDVDLNGVKVCKSSSPGEDRSKVVMTGERIEILIDLKVGSSSATIWTNDLTASYVHENSAYST</sequence>
<organism evidence="9 10">
    <name type="scientific">Actinobacteria bacterium BACL2 MAG-120813-bin23</name>
    <dbReference type="NCBI Taxonomy" id="1655569"/>
    <lineage>
        <taxon>Bacteria</taxon>
        <taxon>Bacillati</taxon>
        <taxon>Actinomycetota</taxon>
        <taxon>Actinomycetes</taxon>
        <taxon>Actinomycetes incertae sedis</taxon>
        <taxon>ac1 cluster</taxon>
    </lineage>
</organism>
<feature type="chain" id="PRO_5023470837" description="Arginine biosynthesis bifunctional protein ArgJ beta chain" evidence="8">
    <location>
        <begin position="185"/>
        <end position="389"/>
    </location>
</feature>
<comment type="similarity">
    <text evidence="2 8">Belongs to the ArgJ family.</text>
</comment>
<keyword evidence="8" id="KW-0028">Amino-acid biosynthesis</keyword>
<keyword evidence="7 8" id="KW-0012">Acyltransferase</keyword>
<comment type="pathway">
    <text evidence="8">Amino-acid biosynthesis; L-arginine biosynthesis; N(2)-acetyl-L-ornithine from L-glutamate: step 1/4.</text>
</comment>
<dbReference type="InterPro" id="IPR042195">
    <property type="entry name" value="ArgJ_beta_C"/>
</dbReference>
<dbReference type="PANTHER" id="PTHR23100">
    <property type="entry name" value="ARGININE BIOSYNTHESIS BIFUNCTIONAL PROTEIN ARGJ"/>
    <property type="match status" value="1"/>
</dbReference>
<dbReference type="NCBIfam" id="TIGR00120">
    <property type="entry name" value="ArgJ"/>
    <property type="match status" value="1"/>
</dbReference>
<feature type="binding site" evidence="8">
    <location>
        <position position="384"/>
    </location>
    <ligand>
        <name>substrate</name>
    </ligand>
</feature>
<comment type="function">
    <text evidence="8">Catalyzes two activities which are involved in the cyclic version of arginine biosynthesis: the synthesis of N-acetylglutamate from glutamate and acetyl-CoA as the acetyl donor, and of ornithine by transacetylation between N(2)-acetylornithine and glutamate.</text>
</comment>
<feature type="binding site" evidence="8">
    <location>
        <position position="265"/>
    </location>
    <ligand>
        <name>substrate</name>
    </ligand>
</feature>
<feature type="binding site" evidence="8">
    <location>
        <position position="152"/>
    </location>
    <ligand>
        <name>substrate</name>
    </ligand>
</feature>
<reference evidence="9 10" key="1">
    <citation type="submission" date="2015-10" db="EMBL/GenBank/DDBJ databases">
        <title>Metagenome-Assembled Genomes uncover a global brackish microbiome.</title>
        <authorList>
            <person name="Hugerth L.W."/>
            <person name="Larsson J."/>
            <person name="Alneberg J."/>
            <person name="Lindh M.V."/>
            <person name="Legrand C."/>
            <person name="Pinhassi J."/>
            <person name="Andersson A.F."/>
        </authorList>
    </citation>
    <scope>NUCLEOTIDE SEQUENCE [LARGE SCALE GENOMIC DNA]</scope>
    <source>
        <strain evidence="9">BACL2 MAG-120813-bin23</strain>
    </source>
</reference>
<dbReference type="GO" id="GO:0006526">
    <property type="term" value="P:L-arginine biosynthetic process"/>
    <property type="evidence" value="ECO:0007669"/>
    <property type="project" value="UniProtKB-UniRule"/>
</dbReference>
<dbReference type="SUPFAM" id="SSF56266">
    <property type="entry name" value="DmpA/ArgJ-like"/>
    <property type="match status" value="1"/>
</dbReference>
<evidence type="ECO:0000256" key="6">
    <source>
        <dbReference type="ARBA" id="ARBA00022813"/>
    </source>
</evidence>
<dbReference type="UniPathway" id="UPA00068">
    <property type="reaction ID" value="UER00106"/>
</dbReference>
<evidence type="ECO:0000256" key="2">
    <source>
        <dbReference type="ARBA" id="ARBA00006774"/>
    </source>
</evidence>
<comment type="subunit">
    <text evidence="3 8">Heterotetramer of two alpha and two beta chains.</text>
</comment>